<proteinExistence type="predicted"/>
<dbReference type="PANTHER" id="PTHR24637">
    <property type="entry name" value="COLLAGEN"/>
    <property type="match status" value="1"/>
</dbReference>
<dbReference type="InterPro" id="IPR008160">
    <property type="entry name" value="Collagen"/>
</dbReference>
<protein>
    <recommendedName>
        <fullName evidence="4">Collagen-like protein</fullName>
    </recommendedName>
</protein>
<reference evidence="3" key="1">
    <citation type="journal article" date="2019" name="Int. J. Syst. Evol. Microbiol.">
        <title>The Global Catalogue of Microorganisms (GCM) 10K type strain sequencing project: providing services to taxonomists for standard genome sequencing and annotation.</title>
        <authorList>
            <consortium name="The Broad Institute Genomics Platform"/>
            <consortium name="The Broad Institute Genome Sequencing Center for Infectious Disease"/>
            <person name="Wu L."/>
            <person name="Ma J."/>
        </authorList>
    </citation>
    <scope>NUCLEOTIDE SEQUENCE [LARGE SCALE GENOMIC DNA]</scope>
    <source>
        <strain evidence="3">JCM 17591</strain>
    </source>
</reference>
<sequence>MQGAQGSQGNQGYQGNAGPQGFQGSAGAQGATGAQGAAGANGAQGAAGAAGSQGSQGVPGTNGTNGTNGAQGAQGSTGAQGSQGSLLAFANFISSTTQTVNTGDNVTLGTVQAQVGLTGNITNSGAIITLQPGTYWLEGGVGATQTTSLLGTGTGMGYTFYNITAGAYIGQMGGHAAGNVSYSYSDPQGAAVVGITVTAPTQIALRISNLSQTSTINQQGDGQPPVYPASMSWVTVMQVG</sequence>
<evidence type="ECO:0008006" key="4">
    <source>
        <dbReference type="Google" id="ProtNLM"/>
    </source>
</evidence>
<accession>A0ABP8A759</accession>
<evidence type="ECO:0000313" key="3">
    <source>
        <dbReference type="Proteomes" id="UP001501079"/>
    </source>
</evidence>
<gene>
    <name evidence="2" type="ORF">GCM10022287_31100</name>
</gene>
<dbReference type="Pfam" id="PF01391">
    <property type="entry name" value="Collagen"/>
    <property type="match status" value="1"/>
</dbReference>
<feature type="region of interest" description="Disordered" evidence="1">
    <location>
        <begin position="1"/>
        <end position="79"/>
    </location>
</feature>
<organism evidence="2 3">
    <name type="scientific">Gryllotalpicola koreensis</name>
    <dbReference type="NCBI Taxonomy" id="993086"/>
    <lineage>
        <taxon>Bacteria</taxon>
        <taxon>Bacillati</taxon>
        <taxon>Actinomycetota</taxon>
        <taxon>Actinomycetes</taxon>
        <taxon>Micrococcales</taxon>
        <taxon>Microbacteriaceae</taxon>
        <taxon>Gryllotalpicola</taxon>
    </lineage>
</organism>
<keyword evidence="3" id="KW-1185">Reference proteome</keyword>
<evidence type="ECO:0000256" key="1">
    <source>
        <dbReference type="SAM" id="MobiDB-lite"/>
    </source>
</evidence>
<dbReference type="EMBL" id="BAABBW010000005">
    <property type="protein sequence ID" value="GAA4179188.1"/>
    <property type="molecule type" value="Genomic_DNA"/>
</dbReference>
<evidence type="ECO:0000313" key="2">
    <source>
        <dbReference type="EMBL" id="GAA4179188.1"/>
    </source>
</evidence>
<comment type="caution">
    <text evidence="2">The sequence shown here is derived from an EMBL/GenBank/DDBJ whole genome shotgun (WGS) entry which is preliminary data.</text>
</comment>
<dbReference type="PANTHER" id="PTHR24637:SF377">
    <property type="entry name" value="COLLAGEN TYPE IX ALPHA 1 CHAIN"/>
    <property type="match status" value="1"/>
</dbReference>
<name>A0ABP8A759_9MICO</name>
<dbReference type="Proteomes" id="UP001501079">
    <property type="component" value="Unassembled WGS sequence"/>
</dbReference>